<accession>A0A444Z5Q5</accession>
<dbReference type="FunFam" id="1.25.40.10:FF:000090">
    <property type="entry name" value="Pentatricopeptide repeat-containing protein, chloroplastic"/>
    <property type="match status" value="1"/>
</dbReference>
<name>A0A444Z5Q5_ARAHY</name>
<keyword evidence="5" id="KW-1185">Reference proteome</keyword>
<dbReference type="InterPro" id="IPR002885">
    <property type="entry name" value="PPR_rpt"/>
</dbReference>
<dbReference type="InterPro" id="IPR046848">
    <property type="entry name" value="E_motif"/>
</dbReference>
<dbReference type="InterPro" id="IPR011990">
    <property type="entry name" value="TPR-like_helical_dom_sf"/>
</dbReference>
<dbReference type="Proteomes" id="UP000289738">
    <property type="component" value="Chromosome B05"/>
</dbReference>
<evidence type="ECO:0000256" key="2">
    <source>
        <dbReference type="ARBA" id="ARBA00061659"/>
    </source>
</evidence>
<dbReference type="SUPFAM" id="SSF48452">
    <property type="entry name" value="TPR-like"/>
    <property type="match status" value="1"/>
</dbReference>
<gene>
    <name evidence="4" type="ORF">Ahy_B05g077860</name>
</gene>
<reference evidence="4 5" key="1">
    <citation type="submission" date="2019-01" db="EMBL/GenBank/DDBJ databases">
        <title>Sequencing of cultivated peanut Arachis hypogaea provides insights into genome evolution and oil improvement.</title>
        <authorList>
            <person name="Chen X."/>
        </authorList>
    </citation>
    <scope>NUCLEOTIDE SEQUENCE [LARGE SCALE GENOMIC DNA]</scope>
    <source>
        <strain evidence="5">cv. Fuhuasheng</strain>
        <tissue evidence="4">Leaves</tissue>
    </source>
</reference>
<evidence type="ECO:0000313" key="4">
    <source>
        <dbReference type="EMBL" id="RYR09509.1"/>
    </source>
</evidence>
<dbReference type="Gene3D" id="1.25.40.10">
    <property type="entry name" value="Tetratricopeptide repeat domain"/>
    <property type="match status" value="4"/>
</dbReference>
<evidence type="ECO:0000313" key="5">
    <source>
        <dbReference type="Proteomes" id="UP000289738"/>
    </source>
</evidence>
<dbReference type="PROSITE" id="PS51375">
    <property type="entry name" value="PPR"/>
    <property type="match status" value="5"/>
</dbReference>
<dbReference type="Pfam" id="PF13041">
    <property type="entry name" value="PPR_2"/>
    <property type="match status" value="2"/>
</dbReference>
<comment type="caution">
    <text evidence="4">The sequence shown here is derived from an EMBL/GenBank/DDBJ whole genome shotgun (WGS) entry which is preliminary data.</text>
</comment>
<dbReference type="GO" id="GO:0009451">
    <property type="term" value="P:RNA modification"/>
    <property type="evidence" value="ECO:0007669"/>
    <property type="project" value="InterPro"/>
</dbReference>
<comment type="similarity">
    <text evidence="2">Belongs to the PPR family. PCMP-E subfamily.</text>
</comment>
<feature type="repeat" description="PPR" evidence="3">
    <location>
        <begin position="104"/>
        <end position="138"/>
    </location>
</feature>
<dbReference type="PANTHER" id="PTHR47926:SF424">
    <property type="entry name" value="PENTACOTRIPEPTIDE-REPEAT REGION OF PRORP DOMAIN-CONTAINING PROTEIN"/>
    <property type="match status" value="1"/>
</dbReference>
<dbReference type="EMBL" id="SDMP01000015">
    <property type="protein sequence ID" value="RYR09509.1"/>
    <property type="molecule type" value="Genomic_DNA"/>
</dbReference>
<evidence type="ECO:0000256" key="1">
    <source>
        <dbReference type="ARBA" id="ARBA00022737"/>
    </source>
</evidence>
<dbReference type="GO" id="GO:0003723">
    <property type="term" value="F:RNA binding"/>
    <property type="evidence" value="ECO:0007669"/>
    <property type="project" value="InterPro"/>
</dbReference>
<organism evidence="4 5">
    <name type="scientific">Arachis hypogaea</name>
    <name type="common">Peanut</name>
    <dbReference type="NCBI Taxonomy" id="3818"/>
    <lineage>
        <taxon>Eukaryota</taxon>
        <taxon>Viridiplantae</taxon>
        <taxon>Streptophyta</taxon>
        <taxon>Embryophyta</taxon>
        <taxon>Tracheophyta</taxon>
        <taxon>Spermatophyta</taxon>
        <taxon>Magnoliopsida</taxon>
        <taxon>eudicotyledons</taxon>
        <taxon>Gunneridae</taxon>
        <taxon>Pentapetalae</taxon>
        <taxon>rosids</taxon>
        <taxon>fabids</taxon>
        <taxon>Fabales</taxon>
        <taxon>Fabaceae</taxon>
        <taxon>Papilionoideae</taxon>
        <taxon>50 kb inversion clade</taxon>
        <taxon>dalbergioids sensu lato</taxon>
        <taxon>Dalbergieae</taxon>
        <taxon>Pterocarpus clade</taxon>
        <taxon>Arachis</taxon>
    </lineage>
</organism>
<evidence type="ECO:0000256" key="3">
    <source>
        <dbReference type="PROSITE-ProRule" id="PRU00708"/>
    </source>
</evidence>
<feature type="repeat" description="PPR" evidence="3">
    <location>
        <begin position="343"/>
        <end position="377"/>
    </location>
</feature>
<keyword evidence="1" id="KW-0677">Repeat</keyword>
<dbReference type="Pfam" id="PF20431">
    <property type="entry name" value="E_motif"/>
    <property type="match status" value="1"/>
</dbReference>
<feature type="repeat" description="PPR" evidence="3">
    <location>
        <begin position="446"/>
        <end position="480"/>
    </location>
</feature>
<dbReference type="InterPro" id="IPR046960">
    <property type="entry name" value="PPR_At4g14850-like_plant"/>
</dbReference>
<dbReference type="PANTHER" id="PTHR47926">
    <property type="entry name" value="PENTATRICOPEPTIDE REPEAT-CONTAINING PROTEIN"/>
    <property type="match status" value="1"/>
</dbReference>
<dbReference type="FunFam" id="1.25.40.10:FF:000344">
    <property type="entry name" value="Pentatricopeptide repeat-containing protein"/>
    <property type="match status" value="1"/>
</dbReference>
<dbReference type="FunFam" id="1.25.40.10:FF:000196">
    <property type="entry name" value="Pentatricopeptide repeat-containing protein At4g14850"/>
    <property type="match status" value="1"/>
</dbReference>
<sequence length="626" mass="68528">MTRDTILLAKLVSDGLYREALNLFSKLHSCSSHTPLSFFTFPPLFKACANLSSPSHSQILHAHLLKTGFQSCPYASTALTAAYASKAMFLPDALKVFDEMPQRNVACFNAVLSGLSRNGPPGEALRVFRRIGFWALRPSSITVSCLLSDCGMWSHVVQVHCLAVKLGVEFDVYVATSLVTAYSNCGDVVSAGEVFEEMPLKSVVSYNAFVSGLLQNGVPRLVLDVFKDMMMEGFLEVKPNSVTLVSALSACATLLYACFGRQVHGLALKFASYDEVMLVTALVDMYSKCGGWRAAFDVFNAAERNNRNLITWNSMISGMMLNAQCDMAVGLFEKMASEGLQADSATWNTMISGFAQEGGCVEAFKYFREMQSNGVAPCLKTLTSLLSAFADSSALGHGKGIHGYAIRGDIDRDDFLATALVDLYMKCGRASLARGVFDRFDTKPNDPAFWNAMIGGYGRNGDYESAFEIFDRMLLEKVEPNSATLVSVLSSCSHTGQVDRGLQIFKMMKKQYGLLPKPEHFGCMVDLLGRSGRLDEARELVQELVEPPASVYDSLLGACKRYLDSDLGEEMAMKLLDIEPEKSAPLVVLSNIYAGLGRWHEVERIRGIITNKGLDKISGFSMIDVA</sequence>
<feature type="repeat" description="PPR" evidence="3">
    <location>
        <begin position="202"/>
        <end position="236"/>
    </location>
</feature>
<evidence type="ECO:0008006" key="6">
    <source>
        <dbReference type="Google" id="ProtNLM"/>
    </source>
</evidence>
<dbReference type="Pfam" id="PF01535">
    <property type="entry name" value="PPR"/>
    <property type="match status" value="4"/>
</dbReference>
<feature type="repeat" description="PPR" evidence="3">
    <location>
        <begin position="308"/>
        <end position="342"/>
    </location>
</feature>
<dbReference type="NCBIfam" id="TIGR00756">
    <property type="entry name" value="PPR"/>
    <property type="match status" value="4"/>
</dbReference>
<proteinExistence type="inferred from homology"/>
<dbReference type="Pfam" id="PF13812">
    <property type="entry name" value="PPR_3"/>
    <property type="match status" value="1"/>
</dbReference>
<protein>
    <recommendedName>
        <fullName evidence="6">Pentatricopeptide repeat-containing protein</fullName>
    </recommendedName>
</protein>
<dbReference type="AlphaFoldDB" id="A0A444Z5Q5"/>